<proteinExistence type="predicted"/>
<dbReference type="Proteomes" id="UP001156856">
    <property type="component" value="Unassembled WGS sequence"/>
</dbReference>
<keyword evidence="4" id="KW-1185">Reference proteome</keyword>
<reference evidence="2" key="4">
    <citation type="submission" date="2023-01" db="EMBL/GenBank/DDBJ databases">
        <title>Draft genome sequence of Methylobacterium oxalidis strain NBRC 107715.</title>
        <authorList>
            <person name="Sun Q."/>
            <person name="Mori K."/>
        </authorList>
    </citation>
    <scope>NUCLEOTIDE SEQUENCE</scope>
    <source>
        <strain evidence="2">NBRC 107715</strain>
    </source>
</reference>
<dbReference type="EMBL" id="BJZU01000030">
    <property type="protein sequence ID" value="GEP03912.1"/>
    <property type="molecule type" value="Genomic_DNA"/>
</dbReference>
<reference evidence="4" key="2">
    <citation type="journal article" date="2019" name="Int. J. Syst. Evol. Microbiol.">
        <title>The Global Catalogue of Microorganisms (GCM) 10K type strain sequencing project: providing services to taxonomists for standard genome sequencing and annotation.</title>
        <authorList>
            <consortium name="The Broad Institute Genomics Platform"/>
            <consortium name="The Broad Institute Genome Sequencing Center for Infectious Disease"/>
            <person name="Wu L."/>
            <person name="Ma J."/>
        </authorList>
    </citation>
    <scope>NUCLEOTIDE SEQUENCE [LARGE SCALE GENOMIC DNA]</scope>
    <source>
        <strain evidence="4">NBRC 107715</strain>
    </source>
</reference>
<evidence type="ECO:0000313" key="1">
    <source>
        <dbReference type="EMBL" id="GEP03912.1"/>
    </source>
</evidence>
<gene>
    <name evidence="2" type="ORF">GCM10007888_36110</name>
    <name evidence="1" type="ORF">MOX02_19500</name>
</gene>
<evidence type="ECO:0000313" key="4">
    <source>
        <dbReference type="Proteomes" id="UP001156856"/>
    </source>
</evidence>
<dbReference type="RefSeq" id="WP_147025577.1">
    <property type="nucleotide sequence ID" value="NZ_BJZU01000030.1"/>
</dbReference>
<dbReference type="AlphaFoldDB" id="A0A512J1R5"/>
<comment type="caution">
    <text evidence="1">The sequence shown here is derived from an EMBL/GenBank/DDBJ whole genome shotgun (WGS) entry which is preliminary data.</text>
</comment>
<reference evidence="1 3" key="3">
    <citation type="submission" date="2019-07" db="EMBL/GenBank/DDBJ databases">
        <title>Whole genome shotgun sequence of Methylobacterium oxalidis NBRC 107715.</title>
        <authorList>
            <person name="Hosoyama A."/>
            <person name="Uohara A."/>
            <person name="Ohji S."/>
            <person name="Ichikawa N."/>
        </authorList>
    </citation>
    <scope>NUCLEOTIDE SEQUENCE [LARGE SCALE GENOMIC DNA]</scope>
    <source>
        <strain evidence="1 3">NBRC 107715</strain>
    </source>
</reference>
<dbReference type="OrthoDB" id="8000208at2"/>
<organism evidence="1 3">
    <name type="scientific">Methylobacterium oxalidis</name>
    <dbReference type="NCBI Taxonomy" id="944322"/>
    <lineage>
        <taxon>Bacteria</taxon>
        <taxon>Pseudomonadati</taxon>
        <taxon>Pseudomonadota</taxon>
        <taxon>Alphaproteobacteria</taxon>
        <taxon>Hyphomicrobiales</taxon>
        <taxon>Methylobacteriaceae</taxon>
        <taxon>Methylobacterium</taxon>
    </lineage>
</organism>
<evidence type="ECO:0000313" key="3">
    <source>
        <dbReference type="Proteomes" id="UP000321960"/>
    </source>
</evidence>
<dbReference type="EMBL" id="BSPK01000067">
    <property type="protein sequence ID" value="GLS65229.1"/>
    <property type="molecule type" value="Genomic_DNA"/>
</dbReference>
<name>A0A512J1R5_9HYPH</name>
<sequence length="94" mass="9942">MSDTACTAEGKRAEIAARVAQEFGLSDPAGLSDEDRARVEAATAAALEAEAVPPASPELRRLIAEYRALKELRADEGNARLAEEGEVFAPEDDA</sequence>
<accession>A0A512J1R5</accession>
<reference evidence="2" key="1">
    <citation type="journal article" date="2014" name="Int. J. Syst. Evol. Microbiol.">
        <title>Complete genome of a new Firmicutes species belonging to the dominant human colonic microbiota ('Ruminococcus bicirculans') reveals two chromosomes and a selective capacity to utilize plant glucans.</title>
        <authorList>
            <consortium name="NISC Comparative Sequencing Program"/>
            <person name="Wegmann U."/>
            <person name="Louis P."/>
            <person name="Goesmann A."/>
            <person name="Henrissat B."/>
            <person name="Duncan S.H."/>
            <person name="Flint H.J."/>
        </authorList>
    </citation>
    <scope>NUCLEOTIDE SEQUENCE</scope>
    <source>
        <strain evidence="2">NBRC 107715</strain>
    </source>
</reference>
<dbReference type="Proteomes" id="UP000321960">
    <property type="component" value="Unassembled WGS sequence"/>
</dbReference>
<protein>
    <submittedName>
        <fullName evidence="1">Uncharacterized protein</fullName>
    </submittedName>
</protein>
<evidence type="ECO:0000313" key="2">
    <source>
        <dbReference type="EMBL" id="GLS65229.1"/>
    </source>
</evidence>